<evidence type="ECO:0000259" key="1">
    <source>
        <dbReference type="Pfam" id="PF12146"/>
    </source>
</evidence>
<dbReference type="InterPro" id="IPR029058">
    <property type="entry name" value="AB_hydrolase_fold"/>
</dbReference>
<name>A0ABN7V202_GIGMA</name>
<dbReference type="PANTHER" id="PTHR11614">
    <property type="entry name" value="PHOSPHOLIPASE-RELATED"/>
    <property type="match status" value="1"/>
</dbReference>
<dbReference type="SUPFAM" id="SSF53474">
    <property type="entry name" value="alpha/beta-Hydrolases"/>
    <property type="match status" value="1"/>
</dbReference>
<reference evidence="2 3" key="1">
    <citation type="submission" date="2021-06" db="EMBL/GenBank/DDBJ databases">
        <authorList>
            <person name="Kallberg Y."/>
            <person name="Tangrot J."/>
            <person name="Rosling A."/>
        </authorList>
    </citation>
    <scope>NUCLEOTIDE SEQUENCE [LARGE SCALE GENOMIC DNA]</scope>
    <source>
        <strain evidence="2 3">120-4 pot B 10/14</strain>
    </source>
</reference>
<dbReference type="Gene3D" id="3.40.50.1820">
    <property type="entry name" value="alpha/beta hydrolase"/>
    <property type="match status" value="1"/>
</dbReference>
<organism evidence="2 3">
    <name type="scientific">Gigaspora margarita</name>
    <dbReference type="NCBI Taxonomy" id="4874"/>
    <lineage>
        <taxon>Eukaryota</taxon>
        <taxon>Fungi</taxon>
        <taxon>Fungi incertae sedis</taxon>
        <taxon>Mucoromycota</taxon>
        <taxon>Glomeromycotina</taxon>
        <taxon>Glomeromycetes</taxon>
        <taxon>Diversisporales</taxon>
        <taxon>Gigasporaceae</taxon>
        <taxon>Gigaspora</taxon>
    </lineage>
</organism>
<evidence type="ECO:0000313" key="3">
    <source>
        <dbReference type="Proteomes" id="UP000789901"/>
    </source>
</evidence>
<proteinExistence type="predicted"/>
<sequence>MGEQFTDVSVDKSVKVIDKWIKSSDGVEIYTRTWKAVSDNPIATVVFLHGFGEHITRYDHVFDKFGRKDIEVYAYDQRGFGETAVKNKNQGQTGGWNVIKKDITEALISQRREGIPQFLMGHSMGGGLALRYACEGDERHNTAGCVITSPWLRLSPKTSPIAMDIGLFFLPTISLFAPNQTINANLDPKYISRDPVQVKKYSEDPLIHGTISLLSLSDIITGGKLVLEKEYINMTSPIYLAQGSADMITDVNASKQFIQSIKSSNTMFREWESRYHESMMHNDYGNREVIQSYVQWILEQVNTAS</sequence>
<dbReference type="InterPro" id="IPR000073">
    <property type="entry name" value="AB_hydrolase_1"/>
</dbReference>
<comment type="caution">
    <text evidence="2">The sequence shown here is derived from an EMBL/GenBank/DDBJ whole genome shotgun (WGS) entry which is preliminary data.</text>
</comment>
<feature type="domain" description="Serine aminopeptidase S33" evidence="1">
    <location>
        <begin position="40"/>
        <end position="280"/>
    </location>
</feature>
<dbReference type="InterPro" id="IPR051044">
    <property type="entry name" value="MAG_DAG_Lipase"/>
</dbReference>
<gene>
    <name evidence="2" type="ORF">GMARGA_LOCUS13032</name>
</gene>
<dbReference type="Pfam" id="PF12146">
    <property type="entry name" value="Hydrolase_4"/>
    <property type="match status" value="1"/>
</dbReference>
<protein>
    <submittedName>
        <fullName evidence="2">12453_t:CDS:1</fullName>
    </submittedName>
</protein>
<accession>A0ABN7V202</accession>
<keyword evidence="3" id="KW-1185">Reference proteome</keyword>
<dbReference type="PRINTS" id="PR00111">
    <property type="entry name" value="ABHYDROLASE"/>
</dbReference>
<dbReference type="EMBL" id="CAJVQB010008167">
    <property type="protein sequence ID" value="CAG8714993.1"/>
    <property type="molecule type" value="Genomic_DNA"/>
</dbReference>
<evidence type="ECO:0000313" key="2">
    <source>
        <dbReference type="EMBL" id="CAG8714993.1"/>
    </source>
</evidence>
<dbReference type="Proteomes" id="UP000789901">
    <property type="component" value="Unassembled WGS sequence"/>
</dbReference>
<dbReference type="InterPro" id="IPR022742">
    <property type="entry name" value="Hydrolase_4"/>
</dbReference>